<organism evidence="1 2">
    <name type="scientific">Araneus ventricosus</name>
    <name type="common">Orbweaver spider</name>
    <name type="synonym">Epeira ventricosa</name>
    <dbReference type="NCBI Taxonomy" id="182803"/>
    <lineage>
        <taxon>Eukaryota</taxon>
        <taxon>Metazoa</taxon>
        <taxon>Ecdysozoa</taxon>
        <taxon>Arthropoda</taxon>
        <taxon>Chelicerata</taxon>
        <taxon>Arachnida</taxon>
        <taxon>Araneae</taxon>
        <taxon>Araneomorphae</taxon>
        <taxon>Entelegynae</taxon>
        <taxon>Araneoidea</taxon>
        <taxon>Araneidae</taxon>
        <taxon>Araneus</taxon>
    </lineage>
</organism>
<name>A0A4Y2R749_ARAVE</name>
<reference evidence="1 2" key="1">
    <citation type="journal article" date="2019" name="Sci. Rep.">
        <title>Orb-weaving spider Araneus ventricosus genome elucidates the spidroin gene catalogue.</title>
        <authorList>
            <person name="Kono N."/>
            <person name="Nakamura H."/>
            <person name="Ohtoshi R."/>
            <person name="Moran D.A.P."/>
            <person name="Shinohara A."/>
            <person name="Yoshida Y."/>
            <person name="Fujiwara M."/>
            <person name="Mori M."/>
            <person name="Tomita M."/>
            <person name="Arakawa K."/>
        </authorList>
    </citation>
    <scope>NUCLEOTIDE SEQUENCE [LARGE SCALE GENOMIC DNA]</scope>
</reference>
<comment type="caution">
    <text evidence="1">The sequence shown here is derived from an EMBL/GenBank/DDBJ whole genome shotgun (WGS) entry which is preliminary data.</text>
</comment>
<accession>A0A4Y2R749</accession>
<sequence>MVVTQSSCNPSGYLNLFVVIQSSVFHLIRNTSAKAFGMRLTWDAGGHVSPGSVVAADRSGIIDNVISRLAGDIYLHSVWDPSSWTVVREVALLDLRHDARR</sequence>
<dbReference type="EMBL" id="BGPR01015790">
    <property type="protein sequence ID" value="GBN70615.1"/>
    <property type="molecule type" value="Genomic_DNA"/>
</dbReference>
<proteinExistence type="predicted"/>
<evidence type="ECO:0000313" key="2">
    <source>
        <dbReference type="Proteomes" id="UP000499080"/>
    </source>
</evidence>
<evidence type="ECO:0000313" key="1">
    <source>
        <dbReference type="EMBL" id="GBN70615.1"/>
    </source>
</evidence>
<protein>
    <submittedName>
        <fullName evidence="1">Uncharacterized protein</fullName>
    </submittedName>
</protein>
<gene>
    <name evidence="1" type="ORF">AVEN_71788_1</name>
</gene>
<keyword evidence="2" id="KW-1185">Reference proteome</keyword>
<dbReference type="AlphaFoldDB" id="A0A4Y2R749"/>
<dbReference type="Proteomes" id="UP000499080">
    <property type="component" value="Unassembled WGS sequence"/>
</dbReference>